<dbReference type="PANTHER" id="PTHR45798:SF97">
    <property type="entry name" value="ALCOHOL-SENSITIVE RING FINGER PROTEIN 1"/>
    <property type="match status" value="1"/>
</dbReference>
<evidence type="ECO:0000256" key="1">
    <source>
        <dbReference type="ARBA" id="ARBA00022723"/>
    </source>
</evidence>
<evidence type="ECO:0000313" key="6">
    <source>
        <dbReference type="EMBL" id="CAB9527722.1"/>
    </source>
</evidence>
<dbReference type="Gene3D" id="3.30.40.10">
    <property type="entry name" value="Zinc/RING finger domain, C3HC4 (zinc finger)"/>
    <property type="match status" value="1"/>
</dbReference>
<accession>A0A9N8ET98</accession>
<evidence type="ECO:0000256" key="2">
    <source>
        <dbReference type="ARBA" id="ARBA00022771"/>
    </source>
</evidence>
<sequence length="185" mass="20655">MPDGDSTMMDQWILHLFDAAFLLVCYGLYKTFQSMDAPYDRQKKDDDAAPPELIDDSVVSCASTLSCGVYQKKKQGKSKQQQQNSSDDNNSSGSCEQCPICLDDFQDGVCKVCCCKACRTGFHHHCMNRHLRAMANSSAACPCCRTILLHERNPHRRYSARDLGLPETITDFIECMAVHGCQVNA</sequence>
<proteinExistence type="predicted"/>
<organism evidence="6 7">
    <name type="scientific">Seminavis robusta</name>
    <dbReference type="NCBI Taxonomy" id="568900"/>
    <lineage>
        <taxon>Eukaryota</taxon>
        <taxon>Sar</taxon>
        <taxon>Stramenopiles</taxon>
        <taxon>Ochrophyta</taxon>
        <taxon>Bacillariophyta</taxon>
        <taxon>Bacillariophyceae</taxon>
        <taxon>Bacillariophycidae</taxon>
        <taxon>Naviculales</taxon>
        <taxon>Naviculaceae</taxon>
        <taxon>Seminavis</taxon>
    </lineage>
</organism>
<evidence type="ECO:0000256" key="3">
    <source>
        <dbReference type="ARBA" id="ARBA00022833"/>
    </source>
</evidence>
<keyword evidence="3" id="KW-0862">Zinc</keyword>
<dbReference type="InterPro" id="IPR001841">
    <property type="entry name" value="Znf_RING"/>
</dbReference>
<dbReference type="Proteomes" id="UP001153069">
    <property type="component" value="Unassembled WGS sequence"/>
</dbReference>
<keyword evidence="1" id="KW-0479">Metal-binding</keyword>
<dbReference type="PROSITE" id="PS50089">
    <property type="entry name" value="ZF_RING_2"/>
    <property type="match status" value="1"/>
</dbReference>
<protein>
    <recommendedName>
        <fullName evidence="5">RING-type domain-containing protein</fullName>
    </recommendedName>
</protein>
<keyword evidence="2 4" id="KW-0863">Zinc-finger</keyword>
<dbReference type="AlphaFoldDB" id="A0A9N8ET98"/>
<dbReference type="EMBL" id="CAICTM010002053">
    <property type="protein sequence ID" value="CAB9527722.1"/>
    <property type="molecule type" value="Genomic_DNA"/>
</dbReference>
<dbReference type="SUPFAM" id="SSF57850">
    <property type="entry name" value="RING/U-box"/>
    <property type="match status" value="1"/>
</dbReference>
<evidence type="ECO:0000256" key="4">
    <source>
        <dbReference type="PROSITE-ProRule" id="PRU00175"/>
    </source>
</evidence>
<dbReference type="PANTHER" id="PTHR45798">
    <property type="entry name" value="RING-H2 FINGER PROTEIN ATL61-RELATED-RELATED"/>
    <property type="match status" value="1"/>
</dbReference>
<dbReference type="InterPro" id="IPR052788">
    <property type="entry name" value="RING-type_E3_ligase_ATL"/>
</dbReference>
<comment type="caution">
    <text evidence="6">The sequence shown here is derived from an EMBL/GenBank/DDBJ whole genome shotgun (WGS) entry which is preliminary data.</text>
</comment>
<keyword evidence="7" id="KW-1185">Reference proteome</keyword>
<reference evidence="6" key="1">
    <citation type="submission" date="2020-06" db="EMBL/GenBank/DDBJ databases">
        <authorList>
            <consortium name="Plant Systems Biology data submission"/>
        </authorList>
    </citation>
    <scope>NUCLEOTIDE SEQUENCE</scope>
    <source>
        <strain evidence="6">D6</strain>
    </source>
</reference>
<name>A0A9N8ET98_9STRA</name>
<evidence type="ECO:0000313" key="7">
    <source>
        <dbReference type="Proteomes" id="UP001153069"/>
    </source>
</evidence>
<gene>
    <name evidence="6" type="ORF">SEMRO_2055_G312800.1</name>
</gene>
<dbReference type="GO" id="GO:0008270">
    <property type="term" value="F:zinc ion binding"/>
    <property type="evidence" value="ECO:0007669"/>
    <property type="project" value="UniProtKB-KW"/>
</dbReference>
<feature type="domain" description="RING-type" evidence="5">
    <location>
        <begin position="98"/>
        <end position="145"/>
    </location>
</feature>
<evidence type="ECO:0000259" key="5">
    <source>
        <dbReference type="PROSITE" id="PS50089"/>
    </source>
</evidence>
<dbReference type="InterPro" id="IPR013083">
    <property type="entry name" value="Znf_RING/FYVE/PHD"/>
</dbReference>